<name>A0ABV8RD46_9FLAO</name>
<comment type="caution">
    <text evidence="2">The sequence shown here is derived from an EMBL/GenBank/DDBJ whole genome shotgun (WGS) entry which is preliminary data.</text>
</comment>
<evidence type="ECO:0000313" key="2">
    <source>
        <dbReference type="EMBL" id="MFC4269294.1"/>
    </source>
</evidence>
<sequence>MQTKHFIKYIVCSFLFLQIIGCKKTNWTENYREKEKSPFGTFIIKNEANTLFEGEDFVFLNTHIYDYLFENYETTSADFGNYILIKRNAIKLNEESIRDVLSFVADGNNAFLSLNYFSDELQKSLEFTSNNLDKNLLSIATLKERKGTFKIKDATKNKVSFYFDRNIKRHYFITYNDTTTTVLGTHKIGEEELPNFLKIQYGKGAVFVHTNPVVFTNYFLLKDTYSYTEQVFSYLPSSTILWDPHTANSKYLRNIEEDKGSVFSFFLRHQSLTWFLFTTLIGLFLFLFFNAKRKQRAIPVIPKPENTTVAFTQTISSLYLKEQNHKNLVDKKITYFLEKVRTKYLLQTHNLNQEFIEKLALKSDNDFSKTKYLVNTIITLNKKQECSKEELLVLHKMIDNFFKNKRNGDTK</sequence>
<dbReference type="RefSeq" id="WP_377410313.1">
    <property type="nucleotide sequence ID" value="NZ_JBHSCY010000002.1"/>
</dbReference>
<dbReference type="EMBL" id="JBHSCY010000002">
    <property type="protein sequence ID" value="MFC4269294.1"/>
    <property type="molecule type" value="Genomic_DNA"/>
</dbReference>
<evidence type="ECO:0000256" key="1">
    <source>
        <dbReference type="SAM" id="Phobius"/>
    </source>
</evidence>
<organism evidence="2 3">
    <name type="scientific">Polaribacter marinivivus</name>
    <dbReference type="NCBI Taxonomy" id="1524260"/>
    <lineage>
        <taxon>Bacteria</taxon>
        <taxon>Pseudomonadati</taxon>
        <taxon>Bacteroidota</taxon>
        <taxon>Flavobacteriia</taxon>
        <taxon>Flavobacteriales</taxon>
        <taxon>Flavobacteriaceae</taxon>
    </lineage>
</organism>
<evidence type="ECO:0008006" key="4">
    <source>
        <dbReference type="Google" id="ProtNLM"/>
    </source>
</evidence>
<keyword evidence="3" id="KW-1185">Reference proteome</keyword>
<gene>
    <name evidence="2" type="ORF">ACFOWD_10280</name>
</gene>
<keyword evidence="1" id="KW-1133">Transmembrane helix</keyword>
<protein>
    <recommendedName>
        <fullName evidence="4">DUF4350 domain-containing protein</fullName>
    </recommendedName>
</protein>
<reference evidence="3" key="1">
    <citation type="journal article" date="2019" name="Int. J. Syst. Evol. Microbiol.">
        <title>The Global Catalogue of Microorganisms (GCM) 10K type strain sequencing project: providing services to taxonomists for standard genome sequencing and annotation.</title>
        <authorList>
            <consortium name="The Broad Institute Genomics Platform"/>
            <consortium name="The Broad Institute Genome Sequencing Center for Infectious Disease"/>
            <person name="Wu L."/>
            <person name="Ma J."/>
        </authorList>
    </citation>
    <scope>NUCLEOTIDE SEQUENCE [LARGE SCALE GENOMIC DNA]</scope>
    <source>
        <strain evidence="3">CECT 8655</strain>
    </source>
</reference>
<evidence type="ECO:0000313" key="3">
    <source>
        <dbReference type="Proteomes" id="UP001595826"/>
    </source>
</evidence>
<dbReference type="Proteomes" id="UP001595826">
    <property type="component" value="Unassembled WGS sequence"/>
</dbReference>
<keyword evidence="1" id="KW-0812">Transmembrane</keyword>
<accession>A0ABV8RD46</accession>
<proteinExistence type="predicted"/>
<feature type="transmembrane region" description="Helical" evidence="1">
    <location>
        <begin position="271"/>
        <end position="289"/>
    </location>
</feature>
<keyword evidence="1" id="KW-0472">Membrane</keyword>